<gene>
    <name evidence="2" type="ORF">SDC9_209214</name>
</gene>
<dbReference type="AlphaFoldDB" id="A0A645JDR9"/>
<dbReference type="EMBL" id="VSSQ01138143">
    <property type="protein sequence ID" value="MPN61477.1"/>
    <property type="molecule type" value="Genomic_DNA"/>
</dbReference>
<proteinExistence type="predicted"/>
<name>A0A645JDR9_9ZZZZ</name>
<evidence type="ECO:0000256" key="1">
    <source>
        <dbReference type="SAM" id="MobiDB-lite"/>
    </source>
</evidence>
<sequence length="75" mass="8334">MICNVNYVKKIAMPLPESTETRRNLRHSERSERGGKVPEGLRVIQVGIRSRSLSEGTSAGSSEADEEEKFRRGCG</sequence>
<evidence type="ECO:0000313" key="2">
    <source>
        <dbReference type="EMBL" id="MPN61477.1"/>
    </source>
</evidence>
<feature type="compositionally biased region" description="Polar residues" evidence="1">
    <location>
        <begin position="51"/>
        <end position="61"/>
    </location>
</feature>
<comment type="caution">
    <text evidence="2">The sequence shown here is derived from an EMBL/GenBank/DDBJ whole genome shotgun (WGS) entry which is preliminary data.</text>
</comment>
<accession>A0A645JDR9</accession>
<organism evidence="2">
    <name type="scientific">bioreactor metagenome</name>
    <dbReference type="NCBI Taxonomy" id="1076179"/>
    <lineage>
        <taxon>unclassified sequences</taxon>
        <taxon>metagenomes</taxon>
        <taxon>ecological metagenomes</taxon>
    </lineage>
</organism>
<feature type="region of interest" description="Disordered" evidence="1">
    <location>
        <begin position="18"/>
        <end position="75"/>
    </location>
</feature>
<feature type="compositionally biased region" description="Basic and acidic residues" evidence="1">
    <location>
        <begin position="19"/>
        <end position="36"/>
    </location>
</feature>
<protein>
    <submittedName>
        <fullName evidence="2">Uncharacterized protein</fullName>
    </submittedName>
</protein>
<reference evidence="2" key="1">
    <citation type="submission" date="2019-08" db="EMBL/GenBank/DDBJ databases">
        <authorList>
            <person name="Kucharzyk K."/>
            <person name="Murdoch R.W."/>
            <person name="Higgins S."/>
            <person name="Loffler F."/>
        </authorList>
    </citation>
    <scope>NUCLEOTIDE SEQUENCE</scope>
</reference>